<dbReference type="InParanoid" id="A0A1X7USC6"/>
<protein>
    <submittedName>
        <fullName evidence="1">Uncharacterized protein</fullName>
    </submittedName>
</protein>
<evidence type="ECO:0000313" key="1">
    <source>
        <dbReference type="EnsemblMetazoa" id="Aqu2.1.30287_001"/>
    </source>
</evidence>
<reference evidence="1" key="1">
    <citation type="submission" date="2017-05" db="UniProtKB">
        <authorList>
            <consortium name="EnsemblMetazoa"/>
        </authorList>
    </citation>
    <scope>IDENTIFICATION</scope>
</reference>
<accession>A0A1X7USC6</accession>
<dbReference type="AlphaFoldDB" id="A0A1X7USC6"/>
<sequence>FIQNFKPLAHFTTIHPITCNNRKHAINPYQGPVQNSQLDLLEGGWRERAEYVDYIIHA</sequence>
<name>A0A1X7USC6_AMPQE</name>
<organism evidence="1">
    <name type="scientific">Amphimedon queenslandica</name>
    <name type="common">Sponge</name>
    <dbReference type="NCBI Taxonomy" id="400682"/>
    <lineage>
        <taxon>Eukaryota</taxon>
        <taxon>Metazoa</taxon>
        <taxon>Porifera</taxon>
        <taxon>Demospongiae</taxon>
        <taxon>Heteroscleromorpha</taxon>
        <taxon>Haplosclerida</taxon>
        <taxon>Niphatidae</taxon>
        <taxon>Amphimedon</taxon>
    </lineage>
</organism>
<proteinExistence type="predicted"/>
<dbReference type="EnsemblMetazoa" id="Aqu2.1.30287_001">
    <property type="protein sequence ID" value="Aqu2.1.30287_001"/>
    <property type="gene ID" value="Aqu2.1.30287"/>
</dbReference>